<dbReference type="NCBIfam" id="TIGR00797">
    <property type="entry name" value="matE"/>
    <property type="match status" value="1"/>
</dbReference>
<feature type="transmembrane region" description="Helical" evidence="10">
    <location>
        <begin position="249"/>
        <end position="271"/>
    </location>
</feature>
<evidence type="ECO:0000256" key="3">
    <source>
        <dbReference type="ARBA" id="ARBA00022449"/>
    </source>
</evidence>
<dbReference type="AlphaFoldDB" id="A0A1Q2MIG0"/>
<feature type="transmembrane region" description="Helical" evidence="10">
    <location>
        <begin position="431"/>
        <end position="449"/>
    </location>
</feature>
<evidence type="ECO:0000256" key="4">
    <source>
        <dbReference type="ARBA" id="ARBA00022475"/>
    </source>
</evidence>
<dbReference type="PIRSF" id="PIRSF006603">
    <property type="entry name" value="DinF"/>
    <property type="match status" value="1"/>
</dbReference>
<dbReference type="InterPro" id="IPR048279">
    <property type="entry name" value="MdtK-like"/>
</dbReference>
<feature type="transmembrane region" description="Helical" evidence="10">
    <location>
        <begin position="21"/>
        <end position="41"/>
    </location>
</feature>
<dbReference type="RefSeq" id="WP_146684513.1">
    <property type="nucleotide sequence ID" value="NZ_CP019646.1"/>
</dbReference>
<sequence>MLTKQGFINNFWSGPGGCGELMKIAAPLIVSTSAFTVRMFTDRLFLSNYSPNAMTGAMFAGIFHFTLISLFLGIVSYANTFVAQYTGAKQRENIGPIIWQAIYLSIVMGMAMMVFLPMQDIIFNAIGHDSEIKKYEIEYFSTLLYVGLPLLISRAISSFYSGRGITSVVMWINIFNSILNIGLNYLLIFGKLGLPAMGVTGAALATVLSEYAALAVFAYLFFMPHNRKEFNTLHGRGLSVRLIRELMRYGLPSGLHFILDMLAFSFFLMIIGRFGAIQQLASSMVFNVNMFAFMPMIGLGIGISILVGQYLGRNEPDIAERSVWIAFKVCAGYMLLISVCYIFFGRMLMGLYPFSKDPELYSKTVNIAVKLMYFLAAYSVIDAANIIFSNALKGAGDTRFVMILSVSLHWGLMVIPSMIFAWFGFGIYSSWTFLTLFVSVLGLCFYLRFRGGLWKSMRVIETEVIPETELI</sequence>
<evidence type="ECO:0000256" key="6">
    <source>
        <dbReference type="ARBA" id="ARBA00022989"/>
    </source>
</evidence>
<name>A0A1Q2MIG0_9BACT</name>
<comment type="subcellular location">
    <subcellularLocation>
        <location evidence="1">Cell membrane</location>
        <topology evidence="1">Multi-pass membrane protein</topology>
    </subcellularLocation>
</comment>
<dbReference type="GO" id="GO:0005886">
    <property type="term" value="C:plasma membrane"/>
    <property type="evidence" value="ECO:0007669"/>
    <property type="project" value="UniProtKB-SubCell"/>
</dbReference>
<dbReference type="STRING" id="1851148.SMSP2_02691"/>
<dbReference type="CDD" id="cd13133">
    <property type="entry name" value="MATE_like_7"/>
    <property type="match status" value="1"/>
</dbReference>
<evidence type="ECO:0000256" key="9">
    <source>
        <dbReference type="ARBA" id="ARBA00031636"/>
    </source>
</evidence>
<keyword evidence="2" id="KW-0813">Transport</keyword>
<keyword evidence="6 10" id="KW-1133">Transmembrane helix</keyword>
<keyword evidence="3" id="KW-0050">Antiport</keyword>
<feature type="transmembrane region" description="Helical" evidence="10">
    <location>
        <begin position="364"/>
        <end position="388"/>
    </location>
</feature>
<evidence type="ECO:0000256" key="5">
    <source>
        <dbReference type="ARBA" id="ARBA00022692"/>
    </source>
</evidence>
<evidence type="ECO:0000256" key="7">
    <source>
        <dbReference type="ARBA" id="ARBA00023065"/>
    </source>
</evidence>
<feature type="transmembrane region" description="Helical" evidence="10">
    <location>
        <begin position="400"/>
        <end position="425"/>
    </location>
</feature>
<feature type="transmembrane region" description="Helical" evidence="10">
    <location>
        <begin position="323"/>
        <end position="344"/>
    </location>
</feature>
<feature type="transmembrane region" description="Helical" evidence="10">
    <location>
        <begin position="201"/>
        <end position="222"/>
    </location>
</feature>
<accession>A0A1Q2MIG0</accession>
<dbReference type="Pfam" id="PF01554">
    <property type="entry name" value="MatE"/>
    <property type="match status" value="2"/>
</dbReference>
<reference evidence="12" key="1">
    <citation type="submission" date="2017-02" db="EMBL/GenBank/DDBJ databases">
        <title>Comparative genomics and description of representatives of a novel lineage of planctomycetes thriving in anoxic sediments.</title>
        <authorList>
            <person name="Spring S."/>
            <person name="Bunk B."/>
            <person name="Sproer C."/>
        </authorList>
    </citation>
    <scope>NUCLEOTIDE SEQUENCE [LARGE SCALE GENOMIC DNA]</scope>
    <source>
        <strain evidence="12">SM-Chi-D1</strain>
    </source>
</reference>
<evidence type="ECO:0000256" key="8">
    <source>
        <dbReference type="ARBA" id="ARBA00023136"/>
    </source>
</evidence>
<keyword evidence="4" id="KW-1003">Cell membrane</keyword>
<organism evidence="11 12">
    <name type="scientific">Limihaloglobus sulfuriphilus</name>
    <dbReference type="NCBI Taxonomy" id="1851148"/>
    <lineage>
        <taxon>Bacteria</taxon>
        <taxon>Pseudomonadati</taxon>
        <taxon>Planctomycetota</taxon>
        <taxon>Phycisphaerae</taxon>
        <taxon>Sedimentisphaerales</taxon>
        <taxon>Sedimentisphaeraceae</taxon>
        <taxon>Limihaloglobus</taxon>
    </lineage>
</organism>
<dbReference type="OrthoDB" id="9805232at2"/>
<dbReference type="KEGG" id="pbas:SMSP2_02691"/>
<proteinExistence type="predicted"/>
<feature type="transmembrane region" description="Helical" evidence="10">
    <location>
        <begin position="137"/>
        <end position="156"/>
    </location>
</feature>
<feature type="transmembrane region" description="Helical" evidence="10">
    <location>
        <begin position="168"/>
        <end position="189"/>
    </location>
</feature>
<dbReference type="EMBL" id="CP019646">
    <property type="protein sequence ID" value="AQQ72308.1"/>
    <property type="molecule type" value="Genomic_DNA"/>
</dbReference>
<dbReference type="PANTHER" id="PTHR43298:SF2">
    <property type="entry name" value="FMN_FAD EXPORTER YEEO-RELATED"/>
    <property type="match status" value="1"/>
</dbReference>
<dbReference type="GO" id="GO:0015297">
    <property type="term" value="F:antiporter activity"/>
    <property type="evidence" value="ECO:0007669"/>
    <property type="project" value="UniProtKB-KW"/>
</dbReference>
<feature type="transmembrane region" description="Helical" evidence="10">
    <location>
        <begin position="97"/>
        <end position="117"/>
    </location>
</feature>
<dbReference type="GO" id="GO:0006811">
    <property type="term" value="P:monoatomic ion transport"/>
    <property type="evidence" value="ECO:0007669"/>
    <property type="project" value="UniProtKB-KW"/>
</dbReference>
<dbReference type="GO" id="GO:0042910">
    <property type="term" value="F:xenobiotic transmembrane transporter activity"/>
    <property type="evidence" value="ECO:0007669"/>
    <property type="project" value="InterPro"/>
</dbReference>
<keyword evidence="12" id="KW-1185">Reference proteome</keyword>
<dbReference type="InterPro" id="IPR050222">
    <property type="entry name" value="MATE_MdtK"/>
</dbReference>
<dbReference type="InterPro" id="IPR002528">
    <property type="entry name" value="MATE_fam"/>
</dbReference>
<dbReference type="Proteomes" id="UP000188181">
    <property type="component" value="Chromosome"/>
</dbReference>
<keyword evidence="5 10" id="KW-0812">Transmembrane</keyword>
<evidence type="ECO:0000313" key="11">
    <source>
        <dbReference type="EMBL" id="AQQ72308.1"/>
    </source>
</evidence>
<evidence type="ECO:0000256" key="10">
    <source>
        <dbReference type="SAM" id="Phobius"/>
    </source>
</evidence>
<evidence type="ECO:0000313" key="12">
    <source>
        <dbReference type="Proteomes" id="UP000188181"/>
    </source>
</evidence>
<keyword evidence="7" id="KW-0406">Ion transport</keyword>
<keyword evidence="8 10" id="KW-0472">Membrane</keyword>
<gene>
    <name evidence="11" type="primary">norM</name>
    <name evidence="11" type="ORF">SMSP2_02691</name>
</gene>
<feature type="transmembrane region" description="Helical" evidence="10">
    <location>
        <begin position="53"/>
        <end position="77"/>
    </location>
</feature>
<protein>
    <recommendedName>
        <fullName evidence="9">Multidrug-efflux transporter</fullName>
    </recommendedName>
</protein>
<feature type="transmembrane region" description="Helical" evidence="10">
    <location>
        <begin position="291"/>
        <end position="311"/>
    </location>
</feature>
<evidence type="ECO:0000256" key="2">
    <source>
        <dbReference type="ARBA" id="ARBA00022448"/>
    </source>
</evidence>
<dbReference type="PANTHER" id="PTHR43298">
    <property type="entry name" value="MULTIDRUG RESISTANCE PROTEIN NORM-RELATED"/>
    <property type="match status" value="1"/>
</dbReference>
<evidence type="ECO:0000256" key="1">
    <source>
        <dbReference type="ARBA" id="ARBA00004651"/>
    </source>
</evidence>